<comment type="caution">
    <text evidence="2">The sequence shown here is derived from an EMBL/GenBank/DDBJ whole genome shotgun (WGS) entry which is preliminary data.</text>
</comment>
<dbReference type="EMBL" id="SRLO01000049">
    <property type="protein sequence ID" value="TNN80976.1"/>
    <property type="molecule type" value="Genomic_DNA"/>
</dbReference>
<keyword evidence="1" id="KW-1133">Transmembrane helix</keyword>
<sequence length="131" mass="14617">MYTRGTTLLHSICFYLIIFLLLHLFIFLVVIQVDFIAFGRRSGFLQIRGKPLQKGPACILIDIECTVSCPLSCLSECYASLTQAACCCFSLPLFCISLTATLCVTQGLFHFGNPFLLSNFPLFFLSPSQEI</sequence>
<dbReference type="Proteomes" id="UP000314294">
    <property type="component" value="Unassembled WGS sequence"/>
</dbReference>
<reference evidence="2 3" key="1">
    <citation type="submission" date="2019-03" db="EMBL/GenBank/DDBJ databases">
        <title>First draft genome of Liparis tanakae, snailfish: a comprehensive survey of snailfish specific genes.</title>
        <authorList>
            <person name="Kim W."/>
            <person name="Song I."/>
            <person name="Jeong J.-H."/>
            <person name="Kim D."/>
            <person name="Kim S."/>
            <person name="Ryu S."/>
            <person name="Song J.Y."/>
            <person name="Lee S.K."/>
        </authorList>
    </citation>
    <scope>NUCLEOTIDE SEQUENCE [LARGE SCALE GENOMIC DNA]</scope>
    <source>
        <tissue evidence="2">Muscle</tissue>
    </source>
</reference>
<organism evidence="2 3">
    <name type="scientific">Liparis tanakae</name>
    <name type="common">Tanaka's snailfish</name>
    <dbReference type="NCBI Taxonomy" id="230148"/>
    <lineage>
        <taxon>Eukaryota</taxon>
        <taxon>Metazoa</taxon>
        <taxon>Chordata</taxon>
        <taxon>Craniata</taxon>
        <taxon>Vertebrata</taxon>
        <taxon>Euteleostomi</taxon>
        <taxon>Actinopterygii</taxon>
        <taxon>Neopterygii</taxon>
        <taxon>Teleostei</taxon>
        <taxon>Neoteleostei</taxon>
        <taxon>Acanthomorphata</taxon>
        <taxon>Eupercaria</taxon>
        <taxon>Perciformes</taxon>
        <taxon>Cottioidei</taxon>
        <taxon>Cottales</taxon>
        <taxon>Liparidae</taxon>
        <taxon>Liparis</taxon>
    </lineage>
</organism>
<protein>
    <submittedName>
        <fullName evidence="2">Uncharacterized protein</fullName>
    </submittedName>
</protein>
<evidence type="ECO:0000256" key="1">
    <source>
        <dbReference type="SAM" id="Phobius"/>
    </source>
</evidence>
<keyword evidence="3" id="KW-1185">Reference proteome</keyword>
<name>A0A4Z2ISZ4_9TELE</name>
<proteinExistence type="predicted"/>
<gene>
    <name evidence="2" type="ORF">EYF80_008632</name>
</gene>
<evidence type="ECO:0000313" key="2">
    <source>
        <dbReference type="EMBL" id="TNN80976.1"/>
    </source>
</evidence>
<dbReference type="AlphaFoldDB" id="A0A4Z2ISZ4"/>
<keyword evidence="1" id="KW-0472">Membrane</keyword>
<evidence type="ECO:0000313" key="3">
    <source>
        <dbReference type="Proteomes" id="UP000314294"/>
    </source>
</evidence>
<accession>A0A4Z2ISZ4</accession>
<keyword evidence="1" id="KW-0812">Transmembrane</keyword>
<feature type="transmembrane region" description="Helical" evidence="1">
    <location>
        <begin position="12"/>
        <end position="38"/>
    </location>
</feature>